<dbReference type="Pfam" id="PF07690">
    <property type="entry name" value="MFS_1"/>
    <property type="match status" value="1"/>
</dbReference>
<evidence type="ECO:0000313" key="7">
    <source>
        <dbReference type="EMBL" id="ORY31768.1"/>
    </source>
</evidence>
<feature type="transmembrane region" description="Helical" evidence="6">
    <location>
        <begin position="135"/>
        <end position="157"/>
    </location>
</feature>
<evidence type="ECO:0000256" key="2">
    <source>
        <dbReference type="ARBA" id="ARBA00022448"/>
    </source>
</evidence>
<feature type="transmembrane region" description="Helical" evidence="6">
    <location>
        <begin position="391"/>
        <end position="411"/>
    </location>
</feature>
<feature type="transmembrane region" description="Helical" evidence="6">
    <location>
        <begin position="332"/>
        <end position="351"/>
    </location>
</feature>
<dbReference type="InParanoid" id="A0A1Y2BA99"/>
<evidence type="ECO:0000313" key="8">
    <source>
        <dbReference type="Proteomes" id="UP000193986"/>
    </source>
</evidence>
<dbReference type="Gene3D" id="1.20.1250.20">
    <property type="entry name" value="MFS general substrate transporter like domains"/>
    <property type="match status" value="1"/>
</dbReference>
<dbReference type="InterPro" id="IPR011701">
    <property type="entry name" value="MFS"/>
</dbReference>
<organism evidence="7 8">
    <name type="scientific">Naematelia encephala</name>
    <dbReference type="NCBI Taxonomy" id="71784"/>
    <lineage>
        <taxon>Eukaryota</taxon>
        <taxon>Fungi</taxon>
        <taxon>Dikarya</taxon>
        <taxon>Basidiomycota</taxon>
        <taxon>Agaricomycotina</taxon>
        <taxon>Tremellomycetes</taxon>
        <taxon>Tremellales</taxon>
        <taxon>Naemateliaceae</taxon>
        <taxon>Naematelia</taxon>
    </lineage>
</organism>
<evidence type="ECO:0000256" key="5">
    <source>
        <dbReference type="ARBA" id="ARBA00023136"/>
    </source>
</evidence>
<comment type="caution">
    <text evidence="7">The sequence shown here is derived from an EMBL/GenBank/DDBJ whole genome shotgun (WGS) entry which is preliminary data.</text>
</comment>
<dbReference type="Proteomes" id="UP000193986">
    <property type="component" value="Unassembled WGS sequence"/>
</dbReference>
<reference evidence="7 8" key="1">
    <citation type="submission" date="2016-07" db="EMBL/GenBank/DDBJ databases">
        <title>Pervasive Adenine N6-methylation of Active Genes in Fungi.</title>
        <authorList>
            <consortium name="DOE Joint Genome Institute"/>
            <person name="Mondo S.J."/>
            <person name="Dannebaum R.O."/>
            <person name="Kuo R.C."/>
            <person name="Labutti K."/>
            <person name="Haridas S."/>
            <person name="Kuo A."/>
            <person name="Salamov A."/>
            <person name="Ahrendt S.R."/>
            <person name="Lipzen A."/>
            <person name="Sullivan W."/>
            <person name="Andreopoulos W.B."/>
            <person name="Clum A."/>
            <person name="Lindquist E."/>
            <person name="Daum C."/>
            <person name="Ramamoorthy G.K."/>
            <person name="Gryganskyi A."/>
            <person name="Culley D."/>
            <person name="Magnuson J.K."/>
            <person name="James T.Y."/>
            <person name="O'Malley M.A."/>
            <person name="Stajich J.E."/>
            <person name="Spatafora J.W."/>
            <person name="Visel A."/>
            <person name="Grigoriev I.V."/>
        </authorList>
    </citation>
    <scope>NUCLEOTIDE SEQUENCE [LARGE SCALE GENOMIC DNA]</scope>
    <source>
        <strain evidence="7 8">68-887.2</strain>
    </source>
</reference>
<feature type="transmembrane region" description="Helical" evidence="6">
    <location>
        <begin position="450"/>
        <end position="473"/>
    </location>
</feature>
<evidence type="ECO:0000256" key="3">
    <source>
        <dbReference type="ARBA" id="ARBA00022692"/>
    </source>
</evidence>
<name>A0A1Y2BA99_9TREE</name>
<dbReference type="PANTHER" id="PTHR43791:SF7">
    <property type="entry name" value="MAJOR FACILITATOR SUPERFAMILY (MFS) PROFILE DOMAIN-CONTAINING PROTEIN"/>
    <property type="match status" value="1"/>
</dbReference>
<dbReference type="AlphaFoldDB" id="A0A1Y2BA99"/>
<dbReference type="SUPFAM" id="SSF103473">
    <property type="entry name" value="MFS general substrate transporter"/>
    <property type="match status" value="1"/>
</dbReference>
<sequence length="521" mass="58096">MSASIDNEKSAYVDNNETVIAVATVFEQGGDVSEDAKNRVLDVINAEDDYSEAQYKKLTRKIDLILMPLLMLTYGLQYSDKVSLSSGVVFGLKTDTHLVGQEYGLLTVWFYLAYCVAQLPMAWAMQRLPLGRTMAVCVFLWGGAVMCLGACNTYAQLSVVRAILGWFEAVVTPGFALIVISWYKRSEATSRQMTYFAMNAMFSIVFGVVIYFIALAQQKHGGLAAWRVINLFLGGLTVLDGILLFIFLGTPEQVWWLSAEQKRAARARVVSNGTGGGEQHPWKKEQVYECFRDRQYWHALFNSVATQTANGALGTFNVLVFQSFGFTALESILYGLPATAIGFLMVIFSSWSVSKYPKTRFPLAIFFLLLAFAVLLFVGLAPASTNKWTKWGVFSFYWASSTPVFLMWSIIPVNTAGRTKKSFLGGSIFVVYCGGAITGSLIFLPSDAPHYLHGLTACAVLYGVCVVNMVFWWKYYVSENQKREAAFIASGMSLEEREYLNKVAGESDLTDRQNPHFRYHC</sequence>
<accession>A0A1Y2BA99</accession>
<proteinExistence type="predicted"/>
<gene>
    <name evidence="7" type="ORF">BCR39DRAFT_587290</name>
</gene>
<dbReference type="EMBL" id="MCFC01000013">
    <property type="protein sequence ID" value="ORY31768.1"/>
    <property type="molecule type" value="Genomic_DNA"/>
</dbReference>
<feature type="transmembrane region" description="Helical" evidence="6">
    <location>
        <begin position="228"/>
        <end position="248"/>
    </location>
</feature>
<protein>
    <submittedName>
        <fullName evidence="7">CNF01220-like protein</fullName>
    </submittedName>
</protein>
<keyword evidence="2" id="KW-0813">Transport</keyword>
<dbReference type="GO" id="GO:0016020">
    <property type="term" value="C:membrane"/>
    <property type="evidence" value="ECO:0007669"/>
    <property type="project" value="UniProtKB-SubCell"/>
</dbReference>
<keyword evidence="8" id="KW-1185">Reference proteome</keyword>
<evidence type="ECO:0000256" key="1">
    <source>
        <dbReference type="ARBA" id="ARBA00004141"/>
    </source>
</evidence>
<evidence type="ECO:0000256" key="4">
    <source>
        <dbReference type="ARBA" id="ARBA00022989"/>
    </source>
</evidence>
<feature type="transmembrane region" description="Helical" evidence="6">
    <location>
        <begin position="363"/>
        <end position="385"/>
    </location>
</feature>
<feature type="transmembrane region" description="Helical" evidence="6">
    <location>
        <begin position="423"/>
        <end position="444"/>
    </location>
</feature>
<keyword evidence="3 6" id="KW-0812">Transmembrane</keyword>
<feature type="transmembrane region" description="Helical" evidence="6">
    <location>
        <begin position="195"/>
        <end position="216"/>
    </location>
</feature>
<evidence type="ECO:0000256" key="6">
    <source>
        <dbReference type="SAM" id="Phobius"/>
    </source>
</evidence>
<feature type="transmembrane region" description="Helical" evidence="6">
    <location>
        <begin position="103"/>
        <end position="123"/>
    </location>
</feature>
<dbReference type="GO" id="GO:0022857">
    <property type="term" value="F:transmembrane transporter activity"/>
    <property type="evidence" value="ECO:0007669"/>
    <property type="project" value="InterPro"/>
</dbReference>
<comment type="subcellular location">
    <subcellularLocation>
        <location evidence="1">Membrane</location>
        <topology evidence="1">Multi-pass membrane protein</topology>
    </subcellularLocation>
</comment>
<dbReference type="InterPro" id="IPR036259">
    <property type="entry name" value="MFS_trans_sf"/>
</dbReference>
<dbReference type="OrthoDB" id="6730379at2759"/>
<dbReference type="PANTHER" id="PTHR43791">
    <property type="entry name" value="PERMEASE-RELATED"/>
    <property type="match status" value="1"/>
</dbReference>
<keyword evidence="5 6" id="KW-0472">Membrane</keyword>
<feature type="transmembrane region" description="Helical" evidence="6">
    <location>
        <begin position="163"/>
        <end position="183"/>
    </location>
</feature>
<keyword evidence="4 6" id="KW-1133">Transmembrane helix</keyword>